<evidence type="ECO:0000313" key="4">
    <source>
        <dbReference type="Proteomes" id="UP000325003"/>
    </source>
</evidence>
<accession>A0A5B1LHR3</accession>
<evidence type="ECO:0000256" key="2">
    <source>
        <dbReference type="ARBA" id="ARBA00023136"/>
    </source>
</evidence>
<keyword evidence="4" id="KW-1185">Reference proteome</keyword>
<keyword evidence="2" id="KW-0472">Membrane</keyword>
<dbReference type="PANTHER" id="PTHR37042:SF4">
    <property type="entry name" value="OUTER MEMBRANE PROTEIN RV1973"/>
    <property type="match status" value="1"/>
</dbReference>
<dbReference type="GO" id="GO:0016020">
    <property type="term" value="C:membrane"/>
    <property type="evidence" value="ECO:0007669"/>
    <property type="project" value="UniProtKB-SubCell"/>
</dbReference>
<comment type="caution">
    <text evidence="3">The sequence shown here is derived from an EMBL/GenBank/DDBJ whole genome shotgun (WGS) entry which is preliminary data.</text>
</comment>
<dbReference type="EMBL" id="VUJV01000003">
    <property type="protein sequence ID" value="KAA1419340.1"/>
    <property type="molecule type" value="Genomic_DNA"/>
</dbReference>
<protein>
    <recommendedName>
        <fullName evidence="5">Mce-associated membrane protein</fullName>
    </recommendedName>
</protein>
<dbReference type="AlphaFoldDB" id="A0A5B1LHR3"/>
<sequence length="170" mass="17853">MTPTRRPRAATAVLLVAAVAAVVAIGVVTRSAAPPAPVGANLALVDAAATAEVVDAVDAGLAEILVYDYRHPHRAERAADSFLTGDASQQYHRVYDALAAAGPQQKLIHHSTVTRIGVQRLSRTSADLLVFLEQETVRTTDGSTNQAPAQILVGAVRTDGAWLVDSIELL</sequence>
<name>A0A5B1LHR3_9ACTN</name>
<evidence type="ECO:0000256" key="1">
    <source>
        <dbReference type="ARBA" id="ARBA00004370"/>
    </source>
</evidence>
<organism evidence="3 4">
    <name type="scientific">Nocardioides humilatus</name>
    <dbReference type="NCBI Taxonomy" id="2607660"/>
    <lineage>
        <taxon>Bacteria</taxon>
        <taxon>Bacillati</taxon>
        <taxon>Actinomycetota</taxon>
        <taxon>Actinomycetes</taxon>
        <taxon>Propionibacteriales</taxon>
        <taxon>Nocardioidaceae</taxon>
        <taxon>Nocardioides</taxon>
    </lineage>
</organism>
<proteinExistence type="predicted"/>
<evidence type="ECO:0000313" key="3">
    <source>
        <dbReference type="EMBL" id="KAA1419340.1"/>
    </source>
</evidence>
<dbReference type="Proteomes" id="UP000325003">
    <property type="component" value="Unassembled WGS sequence"/>
</dbReference>
<reference evidence="3 4" key="1">
    <citation type="submission" date="2019-09" db="EMBL/GenBank/DDBJ databases">
        <title>Nocardioides panacisoli sp. nov., isolated from the soil of a ginseng field.</title>
        <authorList>
            <person name="Cho C."/>
        </authorList>
    </citation>
    <scope>NUCLEOTIDE SEQUENCE [LARGE SCALE GENOMIC DNA]</scope>
    <source>
        <strain evidence="3 4">BN130099</strain>
    </source>
</reference>
<dbReference type="RefSeq" id="WP_149728674.1">
    <property type="nucleotide sequence ID" value="NZ_VUJV01000003.1"/>
</dbReference>
<gene>
    <name evidence="3" type="ORF">F0U44_12935</name>
</gene>
<evidence type="ECO:0008006" key="5">
    <source>
        <dbReference type="Google" id="ProtNLM"/>
    </source>
</evidence>
<reference evidence="3 4" key="2">
    <citation type="submission" date="2019-09" db="EMBL/GenBank/DDBJ databases">
        <authorList>
            <person name="Jin C."/>
        </authorList>
    </citation>
    <scope>NUCLEOTIDE SEQUENCE [LARGE SCALE GENOMIC DNA]</scope>
    <source>
        <strain evidence="3 4">BN130099</strain>
    </source>
</reference>
<dbReference type="PANTHER" id="PTHR37042">
    <property type="entry name" value="OUTER MEMBRANE PROTEIN RV1973"/>
    <property type="match status" value="1"/>
</dbReference>
<comment type="subcellular location">
    <subcellularLocation>
        <location evidence="1">Membrane</location>
    </subcellularLocation>
</comment>